<dbReference type="SUPFAM" id="SSF53335">
    <property type="entry name" value="S-adenosyl-L-methionine-dependent methyltransferases"/>
    <property type="match status" value="1"/>
</dbReference>
<evidence type="ECO:0000313" key="2">
    <source>
        <dbReference type="Proteomes" id="UP001642487"/>
    </source>
</evidence>
<protein>
    <recommendedName>
        <fullName evidence="3">Cyclopropane-fatty-acyl-phospholipid synthase</fullName>
    </recommendedName>
</protein>
<dbReference type="InterPro" id="IPR029063">
    <property type="entry name" value="SAM-dependent_MTases_sf"/>
</dbReference>
<dbReference type="Proteomes" id="UP001642487">
    <property type="component" value="Chromosome 1"/>
</dbReference>
<dbReference type="Pfam" id="PF02353">
    <property type="entry name" value="CMAS"/>
    <property type="match status" value="1"/>
</dbReference>
<dbReference type="PANTHER" id="PTHR43675">
    <property type="entry name" value="ARSENITE METHYLTRANSFERASE"/>
    <property type="match status" value="1"/>
</dbReference>
<organism evidence="1 2">
    <name type="scientific">Citrullus colocynthis</name>
    <name type="common">colocynth</name>
    <dbReference type="NCBI Taxonomy" id="252529"/>
    <lineage>
        <taxon>Eukaryota</taxon>
        <taxon>Viridiplantae</taxon>
        <taxon>Streptophyta</taxon>
        <taxon>Embryophyta</taxon>
        <taxon>Tracheophyta</taxon>
        <taxon>Spermatophyta</taxon>
        <taxon>Magnoliopsida</taxon>
        <taxon>eudicotyledons</taxon>
        <taxon>Gunneridae</taxon>
        <taxon>Pentapetalae</taxon>
        <taxon>rosids</taxon>
        <taxon>fabids</taxon>
        <taxon>Cucurbitales</taxon>
        <taxon>Cucurbitaceae</taxon>
        <taxon>Benincaseae</taxon>
        <taxon>Citrullus</taxon>
    </lineage>
</organism>
<name>A0ABP0XRC1_9ROSI</name>
<gene>
    <name evidence="1" type="ORF">CITCOLO1_LOCUS807</name>
</gene>
<proteinExistence type="predicted"/>
<accession>A0ABP0XRC1</accession>
<keyword evidence="2" id="KW-1185">Reference proteome</keyword>
<dbReference type="InterPro" id="IPR026669">
    <property type="entry name" value="Arsenite_MeTrfase-like"/>
</dbReference>
<sequence length="165" mass="18835">MSFIPSKGGDNFGFVVHIKVMTQADIGLGEAYINGDFSFMDKDGLLNLILVLIANKDTNSSIAKLKKRSGEQLENIGIHYYKTLRCWRQNFLNNKSKKLELGFDESFFRTWEYYFDYCAAGFKSRTLGDYQIVFSRPGNVATFKDPYEEIPSASNNSFNEMLSVN</sequence>
<reference evidence="1 2" key="1">
    <citation type="submission" date="2024-03" db="EMBL/GenBank/DDBJ databases">
        <authorList>
            <person name="Gkanogiannis A."/>
            <person name="Becerra Lopez-Lavalle L."/>
        </authorList>
    </citation>
    <scope>NUCLEOTIDE SEQUENCE [LARGE SCALE GENOMIC DNA]</scope>
</reference>
<evidence type="ECO:0008006" key="3">
    <source>
        <dbReference type="Google" id="ProtNLM"/>
    </source>
</evidence>
<dbReference type="EMBL" id="OZ021735">
    <property type="protein sequence ID" value="CAK9309260.1"/>
    <property type="molecule type" value="Genomic_DNA"/>
</dbReference>
<dbReference type="PANTHER" id="PTHR43675:SF30">
    <property type="entry name" value="CYCLOPROPANE-FATTY-ACYL-PHOSPHOLIPID SYNTHASE"/>
    <property type="match status" value="1"/>
</dbReference>
<evidence type="ECO:0000313" key="1">
    <source>
        <dbReference type="EMBL" id="CAK9309260.1"/>
    </source>
</evidence>
<dbReference type="Gene3D" id="3.40.50.150">
    <property type="entry name" value="Vaccinia Virus protein VP39"/>
    <property type="match status" value="1"/>
</dbReference>